<evidence type="ECO:0000313" key="1">
    <source>
        <dbReference type="EMBL" id="CAI3974602.1"/>
    </source>
</evidence>
<sequence>MGGGRNPHREEQVKGLNVVALAHGKAAIRENAGRPLVRDLVAELLRLELTAAQRDKVSQLSASYEASFGEAGEGPQPEANEDAGRAWKFSAVQLTYNSSSEEFGAQDLDVLRRLFDRFVVFLGGLSETLGAQGVSATMERASPLQVHLHAYLHLKKPFQRRGADALRPFAFEGIRPHLEPNRASGKAFAGAIRLGHFYVVADKVGSLFLRLHKYGPIFFPQRHFAECVRLWPPRFNYTTYPPFQAYAVEGWWLDNLLKGGKLTRQTYLTLAAQVTVGFQKRLGDCKAAERYLREEAVREAVRAAGQALAPTKLPMKVFPEVEDFIGRHDGSPQFRRPVLAIVGGTRLGKSMLAANILDRIACRLGLPGFLEVTVEESEQMDLAEFDRREHAGVILDGVSDAYFLKRHREALQGRPKALKSAKSATNVYAYTYSFCGRAVVATLDLSAENLEAFDEDHWLRNRDNVIYLKLQEPAYILDNAVAAAAPAVSSPVPARENKRRWIASPGNDENIFH</sequence>
<dbReference type="Proteomes" id="UP001152797">
    <property type="component" value="Unassembled WGS sequence"/>
</dbReference>
<dbReference type="EMBL" id="CAMXCT030000146">
    <property type="protein sequence ID" value="CAL4761914.1"/>
    <property type="molecule type" value="Genomic_DNA"/>
</dbReference>
<dbReference type="EMBL" id="CAMXCT010000146">
    <property type="protein sequence ID" value="CAI3974602.1"/>
    <property type="molecule type" value="Genomic_DNA"/>
</dbReference>
<reference evidence="2" key="2">
    <citation type="submission" date="2024-04" db="EMBL/GenBank/DDBJ databases">
        <authorList>
            <person name="Chen Y."/>
            <person name="Shah S."/>
            <person name="Dougan E. K."/>
            <person name="Thang M."/>
            <person name="Chan C."/>
        </authorList>
    </citation>
    <scope>NUCLEOTIDE SEQUENCE [LARGE SCALE GENOMIC DNA]</scope>
</reference>
<accession>A0A9P1FHZ7</accession>
<comment type="caution">
    <text evidence="1">The sequence shown here is derived from an EMBL/GenBank/DDBJ whole genome shotgun (WGS) entry which is preliminary data.</text>
</comment>
<gene>
    <name evidence="1" type="ORF">C1SCF055_LOCUS2990</name>
</gene>
<dbReference type="AlphaFoldDB" id="A0A9P1FHZ7"/>
<evidence type="ECO:0000313" key="2">
    <source>
        <dbReference type="EMBL" id="CAL1127977.1"/>
    </source>
</evidence>
<reference evidence="1" key="1">
    <citation type="submission" date="2022-10" db="EMBL/GenBank/DDBJ databases">
        <authorList>
            <person name="Chen Y."/>
            <person name="Dougan E. K."/>
            <person name="Chan C."/>
            <person name="Rhodes N."/>
            <person name="Thang M."/>
        </authorList>
    </citation>
    <scope>NUCLEOTIDE SEQUENCE</scope>
</reference>
<dbReference type="OrthoDB" id="424333at2759"/>
<dbReference type="EMBL" id="CAMXCT020000146">
    <property type="protein sequence ID" value="CAL1127977.1"/>
    <property type="molecule type" value="Genomic_DNA"/>
</dbReference>
<keyword evidence="3" id="KW-1185">Reference proteome</keyword>
<evidence type="ECO:0000313" key="3">
    <source>
        <dbReference type="Proteomes" id="UP001152797"/>
    </source>
</evidence>
<organism evidence="1">
    <name type="scientific">Cladocopium goreaui</name>
    <dbReference type="NCBI Taxonomy" id="2562237"/>
    <lineage>
        <taxon>Eukaryota</taxon>
        <taxon>Sar</taxon>
        <taxon>Alveolata</taxon>
        <taxon>Dinophyceae</taxon>
        <taxon>Suessiales</taxon>
        <taxon>Symbiodiniaceae</taxon>
        <taxon>Cladocopium</taxon>
    </lineage>
</organism>
<proteinExistence type="predicted"/>
<name>A0A9P1FHZ7_9DINO</name>
<protein>
    <submittedName>
        <fullName evidence="1">Uncharacterized protein</fullName>
    </submittedName>
</protein>